<protein>
    <submittedName>
        <fullName evidence="2">TRAP transporter small permease</fullName>
    </submittedName>
</protein>
<gene>
    <name evidence="2" type="ORF">HKB35_30580</name>
</gene>
<evidence type="ECO:0000313" key="2">
    <source>
        <dbReference type="EMBL" id="NMR77928.1"/>
    </source>
</evidence>
<dbReference type="AlphaFoldDB" id="A0A7Y0N2R6"/>
<dbReference type="Proteomes" id="UP000565155">
    <property type="component" value="Unassembled WGS sequence"/>
</dbReference>
<proteinExistence type="predicted"/>
<feature type="non-terminal residue" evidence="2">
    <location>
        <position position="1"/>
    </location>
</feature>
<sequence length="49" mass="5498">TWQIATGKLDRLIAGHEAEEELEALKEEMSEAGDAMTPRSSNDSEHKER</sequence>
<evidence type="ECO:0000313" key="3">
    <source>
        <dbReference type="Proteomes" id="UP000565155"/>
    </source>
</evidence>
<reference evidence="2 3" key="1">
    <citation type="submission" date="2020-04" db="EMBL/GenBank/DDBJ databases">
        <title>Whole-genome sequencing of Vibrio spp. from China reveals different genetic environments of blaCTX-M-14 among diverse lineages.</title>
        <authorList>
            <person name="Zheng Z."/>
            <person name="Ye L."/>
            <person name="Chen S."/>
        </authorList>
    </citation>
    <scope>NUCLEOTIDE SEQUENCE [LARGE SCALE GENOMIC DNA]</scope>
    <source>
        <strain evidence="2 3">Vb1636</strain>
    </source>
</reference>
<name>A0A7Y0N2R6_VIBAL</name>
<evidence type="ECO:0000256" key="1">
    <source>
        <dbReference type="SAM" id="MobiDB-lite"/>
    </source>
</evidence>
<feature type="region of interest" description="Disordered" evidence="1">
    <location>
        <begin position="24"/>
        <end position="49"/>
    </location>
</feature>
<accession>A0A7Y0N2R6</accession>
<comment type="caution">
    <text evidence="2">The sequence shown here is derived from an EMBL/GenBank/DDBJ whole genome shotgun (WGS) entry which is preliminary data.</text>
</comment>
<dbReference type="EMBL" id="JABCMA010001208">
    <property type="protein sequence ID" value="NMR77928.1"/>
    <property type="molecule type" value="Genomic_DNA"/>
</dbReference>
<organism evidence="2 3">
    <name type="scientific">Vibrio alginolyticus</name>
    <dbReference type="NCBI Taxonomy" id="663"/>
    <lineage>
        <taxon>Bacteria</taxon>
        <taxon>Pseudomonadati</taxon>
        <taxon>Pseudomonadota</taxon>
        <taxon>Gammaproteobacteria</taxon>
        <taxon>Vibrionales</taxon>
        <taxon>Vibrionaceae</taxon>
        <taxon>Vibrio</taxon>
    </lineage>
</organism>